<evidence type="ECO:0000259" key="2">
    <source>
        <dbReference type="Pfam" id="PF01179"/>
    </source>
</evidence>
<dbReference type="Proteomes" id="UP001174136">
    <property type="component" value="Unassembled WGS sequence"/>
</dbReference>
<gene>
    <name evidence="3" type="primary">AOC1_1</name>
    <name evidence="3" type="ORF">N1851_006591</name>
</gene>
<reference evidence="3" key="1">
    <citation type="journal article" date="2023" name="Front. Mar. Sci.">
        <title>A new Merluccius polli reference genome to investigate the effects of global change in West African waters.</title>
        <authorList>
            <person name="Mateo J.L."/>
            <person name="Blanco-Fernandez C."/>
            <person name="Garcia-Vazquez E."/>
            <person name="Machado-Schiaffino G."/>
        </authorList>
    </citation>
    <scope>NUCLEOTIDE SEQUENCE</scope>
    <source>
        <strain evidence="3">C29</strain>
        <tissue evidence="3">Fin</tissue>
    </source>
</reference>
<comment type="cofactor">
    <cofactor evidence="1">
        <name>Cu cation</name>
        <dbReference type="ChEBI" id="CHEBI:23378"/>
    </cofactor>
    <text evidence="1">Contains 1 topaquinone per subunit.</text>
</comment>
<dbReference type="GO" id="GO:0008131">
    <property type="term" value="F:primary methylamine oxidase activity"/>
    <property type="evidence" value="ECO:0007669"/>
    <property type="project" value="InterPro"/>
</dbReference>
<keyword evidence="4" id="KW-1185">Reference proteome</keyword>
<name>A0AA47N5J8_MERPO</name>
<dbReference type="GO" id="GO:0005507">
    <property type="term" value="F:copper ion binding"/>
    <property type="evidence" value="ECO:0007669"/>
    <property type="project" value="InterPro"/>
</dbReference>
<dbReference type="InterPro" id="IPR000269">
    <property type="entry name" value="Cu_amine_oxidase"/>
</dbReference>
<dbReference type="InterPro" id="IPR036460">
    <property type="entry name" value="Cu_amine_oxidase_C_sf"/>
</dbReference>
<dbReference type="Pfam" id="PF01179">
    <property type="entry name" value="Cu_amine_oxid"/>
    <property type="match status" value="1"/>
</dbReference>
<dbReference type="AlphaFoldDB" id="A0AA47N5J8"/>
<evidence type="ECO:0000313" key="3">
    <source>
        <dbReference type="EMBL" id="KAK0152021.1"/>
    </source>
</evidence>
<evidence type="ECO:0000313" key="4">
    <source>
        <dbReference type="Proteomes" id="UP001174136"/>
    </source>
</evidence>
<organism evidence="3 4">
    <name type="scientific">Merluccius polli</name>
    <name type="common">Benguela hake</name>
    <name type="synonym">Merluccius cadenati</name>
    <dbReference type="NCBI Taxonomy" id="89951"/>
    <lineage>
        <taxon>Eukaryota</taxon>
        <taxon>Metazoa</taxon>
        <taxon>Chordata</taxon>
        <taxon>Craniata</taxon>
        <taxon>Vertebrata</taxon>
        <taxon>Euteleostomi</taxon>
        <taxon>Actinopterygii</taxon>
        <taxon>Neopterygii</taxon>
        <taxon>Teleostei</taxon>
        <taxon>Neoteleostei</taxon>
        <taxon>Acanthomorphata</taxon>
        <taxon>Zeiogadaria</taxon>
        <taxon>Gadariae</taxon>
        <taxon>Gadiformes</taxon>
        <taxon>Gadoidei</taxon>
        <taxon>Merlucciidae</taxon>
        <taxon>Merluccius</taxon>
    </lineage>
</organism>
<dbReference type="GO" id="GO:0052597">
    <property type="term" value="F:diamine oxidase activity"/>
    <property type="evidence" value="ECO:0007669"/>
    <property type="project" value="TreeGrafter"/>
</dbReference>
<proteinExistence type="inferred from homology"/>
<dbReference type="EMBL" id="JAOPHQ010001145">
    <property type="protein sequence ID" value="KAK0152021.1"/>
    <property type="molecule type" value="Genomic_DNA"/>
</dbReference>
<dbReference type="EC" id="1.4.3.-" evidence="1"/>
<comment type="similarity">
    <text evidence="1">Belongs to the copper/topaquinone oxidase family.</text>
</comment>
<dbReference type="GO" id="GO:0048038">
    <property type="term" value="F:quinone binding"/>
    <property type="evidence" value="ECO:0007669"/>
    <property type="project" value="InterPro"/>
</dbReference>
<dbReference type="InterPro" id="IPR015798">
    <property type="entry name" value="Cu_amine_oxidase_C"/>
</dbReference>
<accession>A0AA47N5J8</accession>
<comment type="caution">
    <text evidence="3">The sequence shown here is derived from an EMBL/GenBank/DDBJ whole genome shotgun (WGS) entry which is preliminary data.</text>
</comment>
<dbReference type="PANTHER" id="PTHR10638">
    <property type="entry name" value="COPPER AMINE OXIDASE"/>
    <property type="match status" value="1"/>
</dbReference>
<dbReference type="SUPFAM" id="SSF49998">
    <property type="entry name" value="Amine oxidase catalytic domain"/>
    <property type="match status" value="1"/>
</dbReference>
<dbReference type="PANTHER" id="PTHR10638:SF3">
    <property type="entry name" value="AMILORIDE-SENSITIVE AMINE OXIDASE [COPPER-CONTAINING]"/>
    <property type="match status" value="1"/>
</dbReference>
<dbReference type="Gene3D" id="2.70.98.20">
    <property type="entry name" value="Copper amine oxidase, catalytic domain"/>
    <property type="match status" value="2"/>
</dbReference>
<comment type="PTM">
    <text evidence="1">Topaquinone (TPQ) is generated by copper-dependent autoxidation of a specific tyrosyl residue.</text>
</comment>
<keyword evidence="1" id="KW-0479">Metal-binding</keyword>
<sequence length="194" mass="22277">MPRSLCQMVYYNYGTKVYNHVLGNLHTHLIHYKVDLDISGRENSFESIDVKYVNFTNPWNPNDTICAAKRCEGGGRVTLAVTRHKDIEASSTSLYNENDPWEPVVSFEKYIRQYNNNEKLSTRTFQTPPHLETQWASSCACSTSLMRIPLWHPGALSSFDRTRPETLSFRWTPDVIGHCVSDQPFSYNGSYAEV</sequence>
<feature type="domain" description="Copper amine oxidase catalytic" evidence="2">
    <location>
        <begin position="12"/>
        <end position="61"/>
    </location>
</feature>
<keyword evidence="1" id="KW-0186">Copper</keyword>
<evidence type="ECO:0000256" key="1">
    <source>
        <dbReference type="RuleBase" id="RU000672"/>
    </source>
</evidence>
<protein>
    <recommendedName>
        <fullName evidence="1">Amine oxidase</fullName>
        <ecNumber evidence="1">1.4.3.-</ecNumber>
    </recommendedName>
</protein>
<keyword evidence="1" id="KW-0801">TPQ</keyword>
<keyword evidence="1" id="KW-0560">Oxidoreductase</keyword>
<dbReference type="GO" id="GO:0009308">
    <property type="term" value="P:amine metabolic process"/>
    <property type="evidence" value="ECO:0007669"/>
    <property type="project" value="UniProtKB-UniRule"/>
</dbReference>
<dbReference type="GO" id="GO:0005886">
    <property type="term" value="C:plasma membrane"/>
    <property type="evidence" value="ECO:0007669"/>
    <property type="project" value="TreeGrafter"/>
</dbReference>
<dbReference type="GO" id="GO:0046677">
    <property type="term" value="P:response to antibiotic"/>
    <property type="evidence" value="ECO:0007669"/>
    <property type="project" value="TreeGrafter"/>
</dbReference>